<evidence type="ECO:0000259" key="1">
    <source>
        <dbReference type="PROSITE" id="PS50801"/>
    </source>
</evidence>
<sequence length="103" mass="11276">MSSLVTYANRTFTFTGKLTIYKVSELKNKILEGYNGEATKAGDFFLDLTAVETVDAAVLQLLISFKNMLVKAQGNLKLKASAQTFDSLLDLFGMPADTFPKGK</sequence>
<dbReference type="Gene3D" id="3.30.750.24">
    <property type="entry name" value="STAS domain"/>
    <property type="match status" value="1"/>
</dbReference>
<evidence type="ECO:0000313" key="2">
    <source>
        <dbReference type="EMBL" id="BBH53361.1"/>
    </source>
</evidence>
<accession>A0A4P2VKP9</accession>
<dbReference type="PANTHER" id="PTHR35849">
    <property type="entry name" value="BLR2341 PROTEIN"/>
    <property type="match status" value="1"/>
</dbReference>
<evidence type="ECO:0000313" key="3">
    <source>
        <dbReference type="Proteomes" id="UP000291236"/>
    </source>
</evidence>
<dbReference type="Proteomes" id="UP000291236">
    <property type="component" value="Chromosome"/>
</dbReference>
<dbReference type="Pfam" id="PF13466">
    <property type="entry name" value="STAS_2"/>
    <property type="match status" value="1"/>
</dbReference>
<dbReference type="EMBL" id="AP019368">
    <property type="protein sequence ID" value="BBH53361.1"/>
    <property type="molecule type" value="Genomic_DNA"/>
</dbReference>
<dbReference type="RefSeq" id="WP_130609043.1">
    <property type="nucleotide sequence ID" value="NZ_AP019368.1"/>
</dbReference>
<reference evidence="2 3" key="1">
    <citation type="submission" date="2018-12" db="EMBL/GenBank/DDBJ databases">
        <title>Rubrispira sanarue gen. nov., sp., nov., a member of the order Silvanigrellales, isolated from a brackish lake in Hamamatsu Japan.</title>
        <authorList>
            <person name="Maejima Y."/>
            <person name="Iino T."/>
            <person name="Muraguchi Y."/>
            <person name="Fukuda K."/>
            <person name="Nojiri H."/>
            <person name="Ohkuma M."/>
            <person name="Moriuchi R."/>
            <person name="Dohra H."/>
            <person name="Kimbara K."/>
            <person name="Shintani M."/>
        </authorList>
    </citation>
    <scope>NUCLEOTIDE SEQUENCE [LARGE SCALE GENOMIC DNA]</scope>
    <source>
        <strain evidence="2 3">RF1110005</strain>
    </source>
</reference>
<dbReference type="InterPro" id="IPR002645">
    <property type="entry name" value="STAS_dom"/>
</dbReference>
<protein>
    <recommendedName>
        <fullName evidence="1">STAS domain-containing protein</fullName>
    </recommendedName>
</protein>
<gene>
    <name evidence="2" type="ORF">JCM31447_18040</name>
</gene>
<name>A0A4P2VKP9_FLUSA</name>
<proteinExistence type="predicted"/>
<organism evidence="2 3">
    <name type="scientific">Fluviispira sanaruensis</name>
    <dbReference type="NCBI Taxonomy" id="2493639"/>
    <lineage>
        <taxon>Bacteria</taxon>
        <taxon>Pseudomonadati</taxon>
        <taxon>Bdellovibrionota</taxon>
        <taxon>Oligoflexia</taxon>
        <taxon>Silvanigrellales</taxon>
        <taxon>Silvanigrellaceae</taxon>
        <taxon>Fluviispira</taxon>
    </lineage>
</organism>
<keyword evidence="3" id="KW-1185">Reference proteome</keyword>
<feature type="domain" description="STAS" evidence="1">
    <location>
        <begin position="12"/>
        <end position="103"/>
    </location>
</feature>
<dbReference type="InterPro" id="IPR036513">
    <property type="entry name" value="STAS_dom_sf"/>
</dbReference>
<dbReference type="PROSITE" id="PS50801">
    <property type="entry name" value="STAS"/>
    <property type="match status" value="1"/>
</dbReference>
<dbReference type="InterPro" id="IPR052746">
    <property type="entry name" value="MlaB_ABC_Transporter"/>
</dbReference>
<dbReference type="KEGG" id="sbf:JCM31447_18040"/>
<dbReference type="OrthoDB" id="5296440at2"/>
<dbReference type="PANTHER" id="PTHR35849:SF2">
    <property type="entry name" value="BLR2341 PROTEIN"/>
    <property type="match status" value="1"/>
</dbReference>
<dbReference type="SUPFAM" id="SSF52091">
    <property type="entry name" value="SpoIIaa-like"/>
    <property type="match status" value="1"/>
</dbReference>
<dbReference type="AlphaFoldDB" id="A0A4P2VKP9"/>
<dbReference type="InterPro" id="IPR058548">
    <property type="entry name" value="MlaB-like_STAS"/>
</dbReference>